<dbReference type="InterPro" id="IPR014731">
    <property type="entry name" value="ETF_asu_C"/>
</dbReference>
<feature type="binding site" evidence="3">
    <location>
        <position position="286"/>
    </location>
    <ligand>
        <name>FAD</name>
        <dbReference type="ChEBI" id="CHEBI:57692"/>
    </ligand>
</feature>
<feature type="domain" description="Electron transfer flavoprotein alpha/beta-subunit N-terminal" evidence="5">
    <location>
        <begin position="5"/>
        <end position="191"/>
    </location>
</feature>
<evidence type="ECO:0000256" key="2">
    <source>
        <dbReference type="ARBA" id="ARBA00022982"/>
    </source>
</evidence>
<dbReference type="GO" id="GO:0050660">
    <property type="term" value="F:flavin adenine dinucleotide binding"/>
    <property type="evidence" value="ECO:0007669"/>
    <property type="project" value="InterPro"/>
</dbReference>
<feature type="compositionally biased region" description="Polar residues" evidence="4">
    <location>
        <begin position="337"/>
        <end position="347"/>
    </location>
</feature>
<dbReference type="PANTHER" id="PTHR43153:SF1">
    <property type="entry name" value="ELECTRON TRANSFER FLAVOPROTEIN SUBUNIT ALPHA, MITOCHONDRIAL"/>
    <property type="match status" value="1"/>
</dbReference>
<sequence length="347" mass="37257">MSENLLVIAEHDNNKFSTATYQLLSTGHMLSEQIKCSLSVAVLGSITPKALNELAEYGADKIILVEDEKLNQYVSDVYTHTLSAIITQENPLLVLLNSSFAGKELSATLAARVRAAVATECMAVRKTDKGFEISKFMYGSKISAKIELYGKPVIAAMQTSSLSIVKSKRAGRIVKLNISVPETKFRIVRQENNTEKIPLSQARAVVSGGRGVGGSDFSVLEQLAETLNGAVGASRSAIDAGWRPVSDQIGQTGITVSPDLYIACGISGSSQHIAGIAGSKTVVAINKDSHAPIFSKADYGIKGDLFEIIPCLTEVLKARKHSGGNAGREMEKHKTKQISQYQQLKTD</sequence>
<dbReference type="InterPro" id="IPR001308">
    <property type="entry name" value="ETF_a/FixB"/>
</dbReference>
<feature type="binding site" evidence="3">
    <location>
        <begin position="265"/>
        <end position="272"/>
    </location>
    <ligand>
        <name>FAD</name>
        <dbReference type="ChEBI" id="CHEBI:57692"/>
    </ligand>
</feature>
<comment type="cofactor">
    <cofactor evidence="3">
        <name>FAD</name>
        <dbReference type="ChEBI" id="CHEBI:57692"/>
    </cofactor>
    <text evidence="3">Binds 1 FAD per dimer.</text>
</comment>
<keyword evidence="3" id="KW-0274">FAD</keyword>
<protein>
    <submittedName>
        <fullName evidence="6">Electron transfer flavoprotein subunit alpha family protein</fullName>
    </submittedName>
</protein>
<dbReference type="RefSeq" id="WP_207682316.1">
    <property type="nucleotide sequence ID" value="NZ_CP061800.1"/>
</dbReference>
<dbReference type="SUPFAM" id="SSF52467">
    <property type="entry name" value="DHS-like NAD/FAD-binding domain"/>
    <property type="match status" value="1"/>
</dbReference>
<evidence type="ECO:0000256" key="4">
    <source>
        <dbReference type="SAM" id="MobiDB-lite"/>
    </source>
</evidence>
<feature type="binding site" evidence="3">
    <location>
        <begin position="234"/>
        <end position="235"/>
    </location>
    <ligand>
        <name>FAD</name>
        <dbReference type="ChEBI" id="CHEBI:57692"/>
    </ligand>
</feature>
<dbReference type="Gene3D" id="3.40.50.1220">
    <property type="entry name" value="TPP-binding domain"/>
    <property type="match status" value="1"/>
</dbReference>
<evidence type="ECO:0000259" key="5">
    <source>
        <dbReference type="SMART" id="SM00893"/>
    </source>
</evidence>
<proteinExistence type="inferred from homology"/>
<dbReference type="Pfam" id="PF01012">
    <property type="entry name" value="ETF"/>
    <property type="match status" value="1"/>
</dbReference>
<dbReference type="GO" id="GO:0033539">
    <property type="term" value="P:fatty acid beta-oxidation using acyl-CoA dehydrogenase"/>
    <property type="evidence" value="ECO:0007669"/>
    <property type="project" value="TreeGrafter"/>
</dbReference>
<evidence type="ECO:0000313" key="6">
    <source>
        <dbReference type="EMBL" id="QTA86877.1"/>
    </source>
</evidence>
<dbReference type="InterPro" id="IPR014729">
    <property type="entry name" value="Rossmann-like_a/b/a_fold"/>
</dbReference>
<dbReference type="KEGG" id="dmm:dnm_029020"/>
<keyword evidence="2" id="KW-0813">Transport</keyword>
<dbReference type="EMBL" id="CP061800">
    <property type="protein sequence ID" value="QTA86877.1"/>
    <property type="molecule type" value="Genomic_DNA"/>
</dbReference>
<name>A0A975GMJ8_9BACT</name>
<accession>A0A975GMJ8</accession>
<dbReference type="PANTHER" id="PTHR43153">
    <property type="entry name" value="ELECTRON TRANSFER FLAVOPROTEIN ALPHA"/>
    <property type="match status" value="1"/>
</dbReference>
<evidence type="ECO:0000313" key="7">
    <source>
        <dbReference type="Proteomes" id="UP000663722"/>
    </source>
</evidence>
<dbReference type="SMART" id="SM00893">
    <property type="entry name" value="ETF"/>
    <property type="match status" value="1"/>
</dbReference>
<comment type="similarity">
    <text evidence="1">Belongs to the ETF alpha-subunit/FixB family.</text>
</comment>
<gene>
    <name evidence="6" type="ORF">dnm_029020</name>
</gene>
<organism evidence="6 7">
    <name type="scientific">Desulfonema magnum</name>
    <dbReference type="NCBI Taxonomy" id="45655"/>
    <lineage>
        <taxon>Bacteria</taxon>
        <taxon>Pseudomonadati</taxon>
        <taxon>Thermodesulfobacteriota</taxon>
        <taxon>Desulfobacteria</taxon>
        <taxon>Desulfobacterales</taxon>
        <taxon>Desulfococcaceae</taxon>
        <taxon>Desulfonema</taxon>
    </lineage>
</organism>
<evidence type="ECO:0000256" key="3">
    <source>
        <dbReference type="PIRSR" id="PIRSR000089-1"/>
    </source>
</evidence>
<dbReference type="GO" id="GO:0009055">
    <property type="term" value="F:electron transfer activity"/>
    <property type="evidence" value="ECO:0007669"/>
    <property type="project" value="InterPro"/>
</dbReference>
<keyword evidence="2" id="KW-0249">Electron transport</keyword>
<keyword evidence="7" id="KW-1185">Reference proteome</keyword>
<dbReference type="InterPro" id="IPR014730">
    <property type="entry name" value="ETF_a/b_N"/>
</dbReference>
<reference evidence="6" key="1">
    <citation type="journal article" date="2021" name="Microb. Physiol.">
        <title>Proteogenomic Insights into the Physiology of Marine, Sulfate-Reducing, Filamentous Desulfonema limicola and Desulfonema magnum.</title>
        <authorList>
            <person name="Schnaars V."/>
            <person name="Wohlbrand L."/>
            <person name="Scheve S."/>
            <person name="Hinrichs C."/>
            <person name="Reinhardt R."/>
            <person name="Rabus R."/>
        </authorList>
    </citation>
    <scope>NUCLEOTIDE SEQUENCE</scope>
    <source>
        <strain evidence="6">4be13</strain>
    </source>
</reference>
<evidence type="ECO:0000256" key="1">
    <source>
        <dbReference type="ARBA" id="ARBA00005817"/>
    </source>
</evidence>
<dbReference type="Proteomes" id="UP000663722">
    <property type="component" value="Chromosome"/>
</dbReference>
<feature type="binding site" evidence="3">
    <location>
        <position position="210"/>
    </location>
    <ligand>
        <name>FAD</name>
        <dbReference type="ChEBI" id="CHEBI:57692"/>
    </ligand>
</feature>
<dbReference type="SUPFAM" id="SSF52402">
    <property type="entry name" value="Adenine nucleotide alpha hydrolases-like"/>
    <property type="match status" value="1"/>
</dbReference>
<dbReference type="Gene3D" id="3.40.50.620">
    <property type="entry name" value="HUPs"/>
    <property type="match status" value="1"/>
</dbReference>
<dbReference type="InterPro" id="IPR029035">
    <property type="entry name" value="DHS-like_NAD/FAD-binding_dom"/>
</dbReference>
<feature type="binding site" evidence="3">
    <location>
        <begin position="248"/>
        <end position="252"/>
    </location>
    <ligand>
        <name>FAD</name>
        <dbReference type="ChEBI" id="CHEBI:57692"/>
    </ligand>
</feature>
<keyword evidence="3" id="KW-0285">Flavoprotein</keyword>
<dbReference type="Pfam" id="PF00766">
    <property type="entry name" value="ETF_alpha"/>
    <property type="match status" value="1"/>
</dbReference>
<dbReference type="PIRSF" id="PIRSF000089">
    <property type="entry name" value="Electra_flavoP_a"/>
    <property type="match status" value="1"/>
</dbReference>
<feature type="region of interest" description="Disordered" evidence="4">
    <location>
        <begin position="323"/>
        <end position="347"/>
    </location>
</feature>
<dbReference type="AlphaFoldDB" id="A0A975GMJ8"/>